<evidence type="ECO:0000313" key="2">
    <source>
        <dbReference type="EMBL" id="KAH3726971.1"/>
    </source>
</evidence>
<accession>A0A9D4HQ64</accession>
<organism evidence="2 3">
    <name type="scientific">Dreissena polymorpha</name>
    <name type="common">Zebra mussel</name>
    <name type="synonym">Mytilus polymorpha</name>
    <dbReference type="NCBI Taxonomy" id="45954"/>
    <lineage>
        <taxon>Eukaryota</taxon>
        <taxon>Metazoa</taxon>
        <taxon>Spiralia</taxon>
        <taxon>Lophotrochozoa</taxon>
        <taxon>Mollusca</taxon>
        <taxon>Bivalvia</taxon>
        <taxon>Autobranchia</taxon>
        <taxon>Heteroconchia</taxon>
        <taxon>Euheterodonta</taxon>
        <taxon>Imparidentia</taxon>
        <taxon>Neoheterodontei</taxon>
        <taxon>Myida</taxon>
        <taxon>Dreissenoidea</taxon>
        <taxon>Dreissenidae</taxon>
        <taxon>Dreissena</taxon>
    </lineage>
</organism>
<proteinExistence type="predicted"/>
<comment type="caution">
    <text evidence="2">The sequence shown here is derived from an EMBL/GenBank/DDBJ whole genome shotgun (WGS) entry which is preliminary data.</text>
</comment>
<evidence type="ECO:0000313" key="3">
    <source>
        <dbReference type="Proteomes" id="UP000828390"/>
    </source>
</evidence>
<name>A0A9D4HQ64_DREPO</name>
<dbReference type="EMBL" id="JAIWYP010000012">
    <property type="protein sequence ID" value="KAH3726971.1"/>
    <property type="molecule type" value="Genomic_DNA"/>
</dbReference>
<keyword evidence="3" id="KW-1185">Reference proteome</keyword>
<reference evidence="2" key="2">
    <citation type="submission" date="2020-11" db="EMBL/GenBank/DDBJ databases">
        <authorList>
            <person name="McCartney M.A."/>
            <person name="Auch B."/>
            <person name="Kono T."/>
            <person name="Mallez S."/>
            <person name="Becker A."/>
            <person name="Gohl D.M."/>
            <person name="Silverstein K.A.T."/>
            <person name="Koren S."/>
            <person name="Bechman K.B."/>
            <person name="Herman A."/>
            <person name="Abrahante J.E."/>
            <person name="Garbe J."/>
        </authorList>
    </citation>
    <scope>NUCLEOTIDE SEQUENCE</scope>
    <source>
        <strain evidence="2">Duluth1</strain>
        <tissue evidence="2">Whole animal</tissue>
    </source>
</reference>
<dbReference type="AlphaFoldDB" id="A0A9D4HQ64"/>
<protein>
    <submittedName>
        <fullName evidence="2">Uncharacterized protein</fullName>
    </submittedName>
</protein>
<evidence type="ECO:0000256" key="1">
    <source>
        <dbReference type="SAM" id="MobiDB-lite"/>
    </source>
</evidence>
<reference evidence="2" key="1">
    <citation type="journal article" date="2019" name="bioRxiv">
        <title>The Genome of the Zebra Mussel, Dreissena polymorpha: A Resource for Invasive Species Research.</title>
        <authorList>
            <person name="McCartney M.A."/>
            <person name="Auch B."/>
            <person name="Kono T."/>
            <person name="Mallez S."/>
            <person name="Zhang Y."/>
            <person name="Obille A."/>
            <person name="Becker A."/>
            <person name="Abrahante J.E."/>
            <person name="Garbe J."/>
            <person name="Badalamenti J.P."/>
            <person name="Herman A."/>
            <person name="Mangelson H."/>
            <person name="Liachko I."/>
            <person name="Sullivan S."/>
            <person name="Sone E.D."/>
            <person name="Koren S."/>
            <person name="Silverstein K.A.T."/>
            <person name="Beckman K.B."/>
            <person name="Gohl D.M."/>
        </authorList>
    </citation>
    <scope>NUCLEOTIDE SEQUENCE</scope>
    <source>
        <strain evidence="2">Duluth1</strain>
        <tissue evidence="2">Whole animal</tissue>
    </source>
</reference>
<feature type="region of interest" description="Disordered" evidence="1">
    <location>
        <begin position="1"/>
        <end position="20"/>
    </location>
</feature>
<gene>
    <name evidence="2" type="ORF">DPMN_052875</name>
</gene>
<dbReference type="Proteomes" id="UP000828390">
    <property type="component" value="Unassembled WGS sequence"/>
</dbReference>
<sequence>MFGGVGGRSTLRKTHLSSMVTTKQTHMLPGNDKTRIEFNAHMAKRTATYGDTRMWWPSG</sequence>